<protein>
    <recommendedName>
        <fullName evidence="5">Secretion system C-terminal sorting domain-containing protein</fullName>
    </recommendedName>
</protein>
<dbReference type="NCBIfam" id="TIGR04183">
    <property type="entry name" value="Por_Secre_tail"/>
    <property type="match status" value="1"/>
</dbReference>
<feature type="chain" id="PRO_5015872322" description="Secretion system C-terminal sorting domain-containing protein" evidence="2">
    <location>
        <begin position="19"/>
        <end position="621"/>
    </location>
</feature>
<evidence type="ECO:0000313" key="4">
    <source>
        <dbReference type="Proteomes" id="UP000249248"/>
    </source>
</evidence>
<organism evidence="3 4">
    <name type="scientific">Putridiphycobacter roseus</name>
    <dbReference type="NCBI Taxonomy" id="2219161"/>
    <lineage>
        <taxon>Bacteria</taxon>
        <taxon>Pseudomonadati</taxon>
        <taxon>Bacteroidota</taxon>
        <taxon>Flavobacteriia</taxon>
        <taxon>Flavobacteriales</taxon>
        <taxon>Crocinitomicaceae</taxon>
        <taxon>Putridiphycobacter</taxon>
    </lineage>
</organism>
<evidence type="ECO:0000256" key="2">
    <source>
        <dbReference type="SAM" id="SignalP"/>
    </source>
</evidence>
<evidence type="ECO:0000256" key="1">
    <source>
        <dbReference type="ARBA" id="ARBA00022729"/>
    </source>
</evidence>
<name>A0A2W1N4X3_9FLAO</name>
<keyword evidence="1 2" id="KW-0732">Signal</keyword>
<dbReference type="InterPro" id="IPR026444">
    <property type="entry name" value="Secre_tail"/>
</dbReference>
<gene>
    <name evidence="3" type="ORF">DNU06_02075</name>
</gene>
<dbReference type="AlphaFoldDB" id="A0A2W1N4X3"/>
<dbReference type="Proteomes" id="UP000249248">
    <property type="component" value="Unassembled WGS sequence"/>
</dbReference>
<proteinExistence type="predicted"/>
<comment type="caution">
    <text evidence="3">The sequence shown here is derived from an EMBL/GenBank/DDBJ whole genome shotgun (WGS) entry which is preliminary data.</text>
</comment>
<keyword evidence="4" id="KW-1185">Reference proteome</keyword>
<feature type="signal peptide" evidence="2">
    <location>
        <begin position="1"/>
        <end position="18"/>
    </location>
</feature>
<accession>A0A2W1N4X3</accession>
<evidence type="ECO:0000313" key="3">
    <source>
        <dbReference type="EMBL" id="PZE18640.1"/>
    </source>
</evidence>
<evidence type="ECO:0008006" key="5">
    <source>
        <dbReference type="Google" id="ProtNLM"/>
    </source>
</evidence>
<dbReference type="EMBL" id="QKSB01000001">
    <property type="protein sequence ID" value="PZE18640.1"/>
    <property type="molecule type" value="Genomic_DNA"/>
</dbReference>
<dbReference type="OrthoDB" id="1489153at2"/>
<reference evidence="3 4" key="1">
    <citation type="submission" date="2018-06" db="EMBL/GenBank/DDBJ databases">
        <title>The draft genome sequence of Crocinitomix sp. SM1701.</title>
        <authorList>
            <person name="Zhang X."/>
        </authorList>
    </citation>
    <scope>NUCLEOTIDE SEQUENCE [LARGE SCALE GENOMIC DNA]</scope>
    <source>
        <strain evidence="3 4">SM1701</strain>
    </source>
</reference>
<dbReference type="RefSeq" id="WP_111061541.1">
    <property type="nucleotide sequence ID" value="NZ_JBHUCU010000007.1"/>
</dbReference>
<sequence>MKAFQFIICLLLTNAVFAQPYMVQDVNSNQTQDGISIVVGASFNNWYYYSGNDTIHGAELWKTDGDTCILVADLFQGTTNGSSIPAHSGPQGFIVYNNVLYFNATDSVKGPEIWQYDGVNQPIIVSWLPANTINSMITTMRVFNNALYIIHDYNSQGVFDIYKYDGTTGTVVNSPLESGTFLTEYQNKLYFSGTCTSCNGLYMLWEFDGVSFTTVPNTITGSASSVLPSIYTLWGFRVSATVYQNEMYFVGFDTLHGFELWKYDGLSASMAFDCFPGPDDGMRPANNLKVYNGNLYFAATEGVNGTELWEFDGAVATMVQDVNASNGSTNIALDPIYFETFNGNLYFTQSANGTVAGTELWEYDGASVQSLTTLYPNEMTGTVPKSLKTAGSYMYFNAKENIHGRELWRLESCNIQNSSTQSALVCQQYVSISGDTLYSSGIYKDTLTNICGGDSVVKTYLTVNTVDASVTQNGFSLQANSNGVTYQWIDCDDAGAIIPGETSHLFEPATNGNYALIVTNVENGCTDTSACHTIAGLAVNTSKEVVFSIYPNPSQGQFNIQYAGSLDEIKVTVYTLLGQEIPLDQSITNGVLHFTMSPVNGFVLIKIATTTGVYVEKLRVE</sequence>